<reference evidence="2" key="1">
    <citation type="submission" date="2014-09" db="EMBL/GenBank/DDBJ databases">
        <authorList>
            <person name="Magalhaes I.L.F."/>
            <person name="Oliveira U."/>
            <person name="Santos F.R."/>
            <person name="Vidigal T.H.D.A."/>
            <person name="Brescovit A.D."/>
            <person name="Santos A.J."/>
        </authorList>
    </citation>
    <scope>NUCLEOTIDE SEQUENCE</scope>
    <source>
        <tissue evidence="2">Shoot tissue taken approximately 20 cm above the soil surface</tissue>
    </source>
</reference>
<proteinExistence type="predicted"/>
<accession>A0A0A9CEF0</accession>
<evidence type="ECO:0000313" key="2">
    <source>
        <dbReference type="EMBL" id="JAD71760.1"/>
    </source>
</evidence>
<dbReference type="AlphaFoldDB" id="A0A0A9CEF0"/>
<evidence type="ECO:0000256" key="1">
    <source>
        <dbReference type="SAM" id="MobiDB-lite"/>
    </source>
</evidence>
<dbReference type="EMBL" id="GBRH01226135">
    <property type="protein sequence ID" value="JAD71760.1"/>
    <property type="molecule type" value="Transcribed_RNA"/>
</dbReference>
<organism evidence="2">
    <name type="scientific">Arundo donax</name>
    <name type="common">Giant reed</name>
    <name type="synonym">Donax arundinaceus</name>
    <dbReference type="NCBI Taxonomy" id="35708"/>
    <lineage>
        <taxon>Eukaryota</taxon>
        <taxon>Viridiplantae</taxon>
        <taxon>Streptophyta</taxon>
        <taxon>Embryophyta</taxon>
        <taxon>Tracheophyta</taxon>
        <taxon>Spermatophyta</taxon>
        <taxon>Magnoliopsida</taxon>
        <taxon>Liliopsida</taxon>
        <taxon>Poales</taxon>
        <taxon>Poaceae</taxon>
        <taxon>PACMAD clade</taxon>
        <taxon>Arundinoideae</taxon>
        <taxon>Arundineae</taxon>
        <taxon>Arundo</taxon>
    </lineage>
</organism>
<protein>
    <submittedName>
        <fullName evidence="2">Uncharacterized protein</fullName>
    </submittedName>
</protein>
<sequence>MEKTTSKKSGNFVSATVGSRNHYPKGKAD</sequence>
<feature type="region of interest" description="Disordered" evidence="1">
    <location>
        <begin position="1"/>
        <end position="29"/>
    </location>
</feature>
<reference evidence="2" key="2">
    <citation type="journal article" date="2015" name="Data Brief">
        <title>Shoot transcriptome of the giant reed, Arundo donax.</title>
        <authorList>
            <person name="Barrero R.A."/>
            <person name="Guerrero F.D."/>
            <person name="Moolhuijzen P."/>
            <person name="Goolsby J.A."/>
            <person name="Tidwell J."/>
            <person name="Bellgard S.E."/>
            <person name="Bellgard M.I."/>
        </authorList>
    </citation>
    <scope>NUCLEOTIDE SEQUENCE</scope>
    <source>
        <tissue evidence="2">Shoot tissue taken approximately 20 cm above the soil surface</tissue>
    </source>
</reference>
<name>A0A0A9CEF0_ARUDO</name>
<feature type="compositionally biased region" description="Polar residues" evidence="1">
    <location>
        <begin position="7"/>
        <end position="19"/>
    </location>
</feature>